<dbReference type="PROSITE" id="PS50851">
    <property type="entry name" value="CHEW"/>
    <property type="match status" value="1"/>
</dbReference>
<evidence type="ECO:0000313" key="3">
    <source>
        <dbReference type="Proteomes" id="UP000434052"/>
    </source>
</evidence>
<dbReference type="GO" id="GO:0005829">
    <property type="term" value="C:cytosol"/>
    <property type="evidence" value="ECO:0007669"/>
    <property type="project" value="TreeGrafter"/>
</dbReference>
<dbReference type="AlphaFoldDB" id="A0A6P1ZLV5"/>
<accession>A0A6P1ZLV5</accession>
<name>A0A6P1ZLV5_9BACT</name>
<dbReference type="OrthoDB" id="9837481at2"/>
<dbReference type="InterPro" id="IPR002545">
    <property type="entry name" value="CheW-lke_dom"/>
</dbReference>
<organism evidence="2 3">
    <name type="scientific">Oceanidesulfovibrio marinus</name>
    <dbReference type="NCBI Taxonomy" id="370038"/>
    <lineage>
        <taxon>Bacteria</taxon>
        <taxon>Pseudomonadati</taxon>
        <taxon>Thermodesulfobacteriota</taxon>
        <taxon>Desulfovibrionia</taxon>
        <taxon>Desulfovibrionales</taxon>
        <taxon>Desulfovibrionaceae</taxon>
        <taxon>Oceanidesulfovibrio</taxon>
    </lineage>
</organism>
<dbReference type="PANTHER" id="PTHR22617">
    <property type="entry name" value="CHEMOTAXIS SENSOR HISTIDINE KINASE-RELATED"/>
    <property type="match status" value="1"/>
</dbReference>
<dbReference type="GO" id="GO:0007165">
    <property type="term" value="P:signal transduction"/>
    <property type="evidence" value="ECO:0007669"/>
    <property type="project" value="InterPro"/>
</dbReference>
<dbReference type="EMBL" id="QMIF01000001">
    <property type="protein sequence ID" value="TVM36490.1"/>
    <property type="molecule type" value="Genomic_DNA"/>
</dbReference>
<evidence type="ECO:0000313" key="2">
    <source>
        <dbReference type="EMBL" id="TVM36490.1"/>
    </source>
</evidence>
<dbReference type="Pfam" id="PF01584">
    <property type="entry name" value="CheW"/>
    <property type="match status" value="1"/>
</dbReference>
<sequence>MAEANTIICVGGSDEDALRRRATELAKPAATNVADLRDEWGDVLLVRVGMDNLCLPTHYVQEVAVLDNPLPLPGLPDFYTGVASLRSRIYAVIDAARLFGLSRSRDASEPAGVVQGVIVQGPDPESPATEFALAVDAVEGVFSVKARNVSAVPEGVADRLAPYAYALVEVTAGHGLVLDMPTLLADKTLRADIAQKGA</sequence>
<feature type="domain" description="CheW-like" evidence="1">
    <location>
        <begin position="40"/>
        <end position="189"/>
    </location>
</feature>
<comment type="caution">
    <text evidence="2">The sequence shown here is derived from an EMBL/GenBank/DDBJ whole genome shotgun (WGS) entry which is preliminary data.</text>
</comment>
<dbReference type="Gene3D" id="2.40.50.180">
    <property type="entry name" value="CheA-289, Domain 4"/>
    <property type="match status" value="1"/>
</dbReference>
<dbReference type="SMART" id="SM00260">
    <property type="entry name" value="CheW"/>
    <property type="match status" value="1"/>
</dbReference>
<reference evidence="2 3" key="1">
    <citation type="submission" date="2018-06" db="EMBL/GenBank/DDBJ databases">
        <title>Complete genome of Desulfovibrio marinus P48SEP.</title>
        <authorList>
            <person name="Crispim J.S."/>
            <person name="Vidigal P.M.P."/>
            <person name="Silva L.C.F."/>
            <person name="Araujo L.C."/>
            <person name="Laguardia C.N."/>
            <person name="Dias R.S."/>
            <person name="Sousa M.P."/>
            <person name="Paula S.O."/>
            <person name="Silva C."/>
        </authorList>
    </citation>
    <scope>NUCLEOTIDE SEQUENCE [LARGE SCALE GENOMIC DNA]</scope>
    <source>
        <strain evidence="2 3">P48SEP</strain>
    </source>
</reference>
<dbReference type="InterPro" id="IPR039315">
    <property type="entry name" value="CheW"/>
</dbReference>
<dbReference type="Proteomes" id="UP000434052">
    <property type="component" value="Unassembled WGS sequence"/>
</dbReference>
<gene>
    <name evidence="2" type="ORF">DQK91_00765</name>
</gene>
<dbReference type="PANTHER" id="PTHR22617:SF23">
    <property type="entry name" value="CHEMOTAXIS PROTEIN CHEW"/>
    <property type="match status" value="1"/>
</dbReference>
<proteinExistence type="predicted"/>
<protein>
    <recommendedName>
        <fullName evidence="1">CheW-like domain-containing protein</fullName>
    </recommendedName>
</protein>
<dbReference type="GO" id="GO:0006935">
    <property type="term" value="P:chemotaxis"/>
    <property type="evidence" value="ECO:0007669"/>
    <property type="project" value="InterPro"/>
</dbReference>
<dbReference type="RefSeq" id="WP_144233528.1">
    <property type="nucleotide sequence ID" value="NZ_QMIF01000001.1"/>
</dbReference>
<dbReference type="SUPFAM" id="SSF50341">
    <property type="entry name" value="CheW-like"/>
    <property type="match status" value="1"/>
</dbReference>
<dbReference type="Gene3D" id="2.30.30.40">
    <property type="entry name" value="SH3 Domains"/>
    <property type="match status" value="1"/>
</dbReference>
<dbReference type="InterPro" id="IPR036061">
    <property type="entry name" value="CheW-like_dom_sf"/>
</dbReference>
<evidence type="ECO:0000259" key="1">
    <source>
        <dbReference type="PROSITE" id="PS50851"/>
    </source>
</evidence>